<dbReference type="Pfam" id="PF06881">
    <property type="entry name" value="Elongin_A"/>
    <property type="match status" value="1"/>
</dbReference>
<keyword evidence="3" id="KW-1185">Reference proteome</keyword>
<dbReference type="Gene3D" id="6.10.250.3180">
    <property type="match status" value="1"/>
</dbReference>
<feature type="compositionally biased region" description="Basic and acidic residues" evidence="1">
    <location>
        <begin position="73"/>
        <end position="98"/>
    </location>
</feature>
<feature type="compositionally biased region" description="Polar residues" evidence="1">
    <location>
        <begin position="245"/>
        <end position="254"/>
    </location>
</feature>
<feature type="compositionally biased region" description="Acidic residues" evidence="1">
    <location>
        <begin position="369"/>
        <end position="380"/>
    </location>
</feature>
<dbReference type="PANTHER" id="PTHR15141:SF75">
    <property type="entry name" value="ELONGIN-A"/>
    <property type="match status" value="1"/>
</dbReference>
<dbReference type="Ensembl" id="ENSRFET00010021926.1">
    <property type="protein sequence ID" value="ENSRFEP00010020139.1"/>
    <property type="gene ID" value="ENSRFEG00010013519.1"/>
</dbReference>
<evidence type="ECO:0008006" key="4">
    <source>
        <dbReference type="Google" id="ProtNLM"/>
    </source>
</evidence>
<sequence length="729" mass="81416">MPTWGAALQANLMQGRGGARADPSPTLRSWGRFNETLHLAVLNSRLLNREHIGSLARDLVAHCKKVPVEGNTDADRRDSEESESSKCPRDSLQEKLEMEGDQPAPCKEAVSRPAHSSERRQKKHGESSELERPHRRERREGRTSHGVLPADSSKWESSGDGWSPPSSTGPHQTRGDHHRRPTNAHMTCQRPGEGHTNASRDRRGPSDKRHLGTTQGRGAVSKSEEHPPSHKDKCPGAKGREKSSALISQRSHQVFSRKKSPRPLSWEGAGVKLSPRSVKEKEGEGRGFQFSPPSEMASDKLPKKRKSNHSEKTQSDKDKRQHLDSLDAGKRAGALLPEGQEKVADNLQTQEGKVKTSHRDGTPAGSLPDTEEAEMEEEFEPPTMPFEAYLTYDQPPRKKKKKIVKISSTALEGKGLKKKDSKSASENLDSVQELPKVNANKSEKPQLSGAHGAKLKKVPADASSVLPDLWLPRVQPGYRPLPAFELMSSSQLKQRAEEEEAGFATPRVNSKMQVFSGSKWTCLRKMMTLRQQCILVLRNNLNSLLRVGGVPYSVLQPVLESCTPDQLYRLEKYNCVLVKETDQLWKLHCHRYFKKEKPEELESWREMYLRLQDARQQRLRALTLKIRSAQASRPKGRQTKMIVFNSFERGGAALQEKGETKPAPYPTASSRARSSSAGGHGFHPTPEKLANACPSTSSVVLSSSRKPAKPIAPMMAKTIKDFKNRYFRR</sequence>
<protein>
    <recommendedName>
        <fullName evidence="4">Elongin-A</fullName>
    </recommendedName>
</protein>
<evidence type="ECO:0000313" key="2">
    <source>
        <dbReference type="Ensembl" id="ENSRFEP00010020139.1"/>
    </source>
</evidence>
<feature type="compositionally biased region" description="Basic and acidic residues" evidence="1">
    <location>
        <begin position="115"/>
        <end position="143"/>
    </location>
</feature>
<dbReference type="InterPro" id="IPR051870">
    <property type="entry name" value="Elongin-A_domain"/>
</dbReference>
<dbReference type="PANTHER" id="PTHR15141">
    <property type="entry name" value="TRANSCRIPTION ELONGATION FACTOR B POLYPEPTIDE 3"/>
    <property type="match status" value="1"/>
</dbReference>
<dbReference type="GO" id="GO:0070449">
    <property type="term" value="C:elongin complex"/>
    <property type="evidence" value="ECO:0007669"/>
    <property type="project" value="InterPro"/>
</dbReference>
<feature type="compositionally biased region" description="Low complexity" evidence="1">
    <location>
        <begin position="668"/>
        <end position="677"/>
    </location>
</feature>
<dbReference type="InterPro" id="IPR010684">
    <property type="entry name" value="RNA_pol_II_trans_fac_SIII_A"/>
</dbReference>
<dbReference type="Proteomes" id="UP000472240">
    <property type="component" value="Chromosome 19"/>
</dbReference>
<feature type="compositionally biased region" description="Basic and acidic residues" evidence="1">
    <location>
        <begin position="222"/>
        <end position="243"/>
    </location>
</feature>
<reference evidence="2 3" key="1">
    <citation type="journal article" date="2015" name="Annu Rev Anim Biosci">
        <title>The Genome 10K Project: a way forward.</title>
        <authorList>
            <person name="Koepfli K.P."/>
            <person name="Paten B."/>
            <person name="O'Brien S.J."/>
            <person name="Koepfli K.P."/>
            <person name="Paten B."/>
            <person name="Antunes A."/>
            <person name="Belov K."/>
            <person name="Bustamante C."/>
            <person name="Castoe T.A."/>
            <person name="Clawson H."/>
            <person name="Crawford A.J."/>
            <person name="Diekhans M."/>
            <person name="Distel D."/>
            <person name="Durbin R."/>
            <person name="Earl D."/>
            <person name="Fujita M.K."/>
            <person name="Gamble T."/>
            <person name="Georges A."/>
            <person name="Gemmell N."/>
            <person name="Gilbert M.T."/>
            <person name="Graves J.M."/>
            <person name="Green R.E."/>
            <person name="Hickey G."/>
            <person name="Jarvis E.D."/>
            <person name="Johnson W."/>
            <person name="Komissarov A."/>
            <person name="Korf I."/>
            <person name="Kuhn R."/>
            <person name="Larkin D.M."/>
            <person name="Lewin H."/>
            <person name="Lopez J.V."/>
            <person name="Ma J."/>
            <person name="Marques-Bonet T."/>
            <person name="Miller W."/>
            <person name="Murphy R."/>
            <person name="Pevzner P."/>
            <person name="Shapiro B."/>
            <person name="Steiner C."/>
            <person name="Tamazian G."/>
            <person name="Venkatesh B."/>
            <person name="Wang J."/>
            <person name="Wayne R."/>
            <person name="Wiley E."/>
            <person name="Yang H."/>
            <person name="Zhang G."/>
            <person name="Haussler D."/>
            <person name="Ryder O."/>
            <person name="O'Brien S.J."/>
        </authorList>
    </citation>
    <scope>NUCLEOTIDE SEQUENCE</scope>
</reference>
<dbReference type="GO" id="GO:0006368">
    <property type="term" value="P:transcription elongation by RNA polymerase II"/>
    <property type="evidence" value="ECO:0007669"/>
    <property type="project" value="InterPro"/>
</dbReference>
<reference evidence="2" key="5">
    <citation type="submission" date="2025-09" db="UniProtKB">
        <authorList>
            <consortium name="Ensembl"/>
        </authorList>
    </citation>
    <scope>IDENTIFICATION</scope>
</reference>
<accession>A0A671F3K2</accession>
<feature type="compositionally biased region" description="Basic and acidic residues" evidence="1">
    <location>
        <begin position="352"/>
        <end position="361"/>
    </location>
</feature>
<organism evidence="2 3">
    <name type="scientific">Rhinolophus ferrumequinum</name>
    <name type="common">Greater horseshoe bat</name>
    <dbReference type="NCBI Taxonomy" id="59479"/>
    <lineage>
        <taxon>Eukaryota</taxon>
        <taxon>Metazoa</taxon>
        <taxon>Chordata</taxon>
        <taxon>Craniata</taxon>
        <taxon>Vertebrata</taxon>
        <taxon>Euteleostomi</taxon>
        <taxon>Mammalia</taxon>
        <taxon>Eutheria</taxon>
        <taxon>Laurasiatheria</taxon>
        <taxon>Chiroptera</taxon>
        <taxon>Yinpterochiroptera</taxon>
        <taxon>Rhinolophoidea</taxon>
        <taxon>Rhinolophidae</taxon>
        <taxon>Rhinolophinae</taxon>
        <taxon>Rhinolophus</taxon>
    </lineage>
</organism>
<feature type="compositionally biased region" description="Basic and acidic residues" evidence="1">
    <location>
        <begin position="198"/>
        <end position="210"/>
    </location>
</feature>
<evidence type="ECO:0000313" key="3">
    <source>
        <dbReference type="Proteomes" id="UP000472240"/>
    </source>
</evidence>
<reference evidence="3" key="3">
    <citation type="submission" date="2018-12" db="EMBL/GenBank/DDBJ databases">
        <title>G10K-VGP greater horseshoe bat female genome, primary haplotype.</title>
        <authorList>
            <person name="Teeling E."/>
            <person name="Myers G."/>
            <person name="Vernes S."/>
            <person name="Pippel M."/>
            <person name="Winkler S."/>
            <person name="Fedrigo O."/>
            <person name="Rhie A."/>
            <person name="Koren S."/>
            <person name="Phillippy A."/>
            <person name="Lewin H."/>
            <person name="Damas J."/>
            <person name="Howe K."/>
            <person name="Mountcastle J."/>
            <person name="Jarvis E.D."/>
        </authorList>
    </citation>
    <scope>NUCLEOTIDE SEQUENCE [LARGE SCALE GENOMIC DNA]</scope>
</reference>
<proteinExistence type="predicted"/>
<feature type="region of interest" description="Disordered" evidence="1">
    <location>
        <begin position="654"/>
        <end position="693"/>
    </location>
</feature>
<dbReference type="OMA" id="IESKHDY"/>
<feature type="region of interest" description="Disordered" evidence="1">
    <location>
        <begin position="70"/>
        <end position="455"/>
    </location>
</feature>
<reference evidence="2" key="4">
    <citation type="submission" date="2025-08" db="UniProtKB">
        <authorList>
            <consortium name="Ensembl"/>
        </authorList>
    </citation>
    <scope>IDENTIFICATION</scope>
</reference>
<dbReference type="AlphaFoldDB" id="A0A671F3K2"/>
<dbReference type="InParanoid" id="A0A671F3K2"/>
<reference evidence="2 3" key="2">
    <citation type="journal article" date="2018" name="Annu Rev Anim Biosci">
        <title>Bat Biology, Genomes, and the Bat1K Project: To Generate Chromosome-Level Genomes for All Living Bat Species.</title>
        <authorList>
            <person name="Teeling E.C."/>
            <person name="Vernes S.C."/>
            <person name="Davalos L.M."/>
            <person name="Ray D.A."/>
            <person name="Gilbert M.T.P."/>
            <person name="Myers E."/>
        </authorList>
    </citation>
    <scope>NUCLEOTIDE SEQUENCE</scope>
</reference>
<evidence type="ECO:0000256" key="1">
    <source>
        <dbReference type="SAM" id="MobiDB-lite"/>
    </source>
</evidence>
<dbReference type="GeneTree" id="ENSGT00390000002428"/>
<gene>
    <name evidence="2" type="primary">LOC117038658</name>
</gene>
<feature type="compositionally biased region" description="Basic and acidic residues" evidence="1">
    <location>
        <begin position="308"/>
        <end position="330"/>
    </location>
</feature>
<name>A0A671F3K2_RHIFE</name>